<reference evidence="2 3" key="1">
    <citation type="submission" date="2016-11" db="EMBL/GenBank/DDBJ databases">
        <title>Paenibacillus species isolates.</title>
        <authorList>
            <person name="Beno S.M."/>
        </authorList>
    </citation>
    <scope>NUCLEOTIDE SEQUENCE [LARGE SCALE GENOMIC DNA]</scope>
    <source>
        <strain evidence="2 3">FSL H7-0433</strain>
    </source>
</reference>
<gene>
    <name evidence="2" type="ORF">BSO21_21490</name>
</gene>
<name>A0ABX3GLY5_9BACL</name>
<evidence type="ECO:0000256" key="1">
    <source>
        <dbReference type="SAM" id="Phobius"/>
    </source>
</evidence>
<comment type="caution">
    <text evidence="2">The sequence shown here is derived from an EMBL/GenBank/DDBJ whole genome shotgun (WGS) entry which is preliminary data.</text>
</comment>
<feature type="transmembrane region" description="Helical" evidence="1">
    <location>
        <begin position="71"/>
        <end position="91"/>
    </location>
</feature>
<protein>
    <recommendedName>
        <fullName evidence="4">MotA/TolQ/ExbB proton channel domain-containing protein</fullName>
    </recommendedName>
</protein>
<keyword evidence="1" id="KW-0812">Transmembrane</keyword>
<evidence type="ECO:0000313" key="2">
    <source>
        <dbReference type="EMBL" id="OMD24886.1"/>
    </source>
</evidence>
<dbReference type="EMBL" id="MPVP01000163">
    <property type="protein sequence ID" value="OMD24886.1"/>
    <property type="molecule type" value="Genomic_DNA"/>
</dbReference>
<organism evidence="2 3">
    <name type="scientific">Paenibacillus odorifer</name>
    <dbReference type="NCBI Taxonomy" id="189426"/>
    <lineage>
        <taxon>Bacteria</taxon>
        <taxon>Bacillati</taxon>
        <taxon>Bacillota</taxon>
        <taxon>Bacilli</taxon>
        <taxon>Bacillales</taxon>
        <taxon>Paenibacillaceae</taxon>
        <taxon>Paenibacillus</taxon>
    </lineage>
</organism>
<evidence type="ECO:0000313" key="3">
    <source>
        <dbReference type="Proteomes" id="UP000187158"/>
    </source>
</evidence>
<keyword evidence="3" id="KW-1185">Reference proteome</keyword>
<feature type="transmembrane region" description="Helical" evidence="1">
    <location>
        <begin position="103"/>
        <end position="128"/>
    </location>
</feature>
<proteinExistence type="predicted"/>
<keyword evidence="1" id="KW-1133">Transmembrane helix</keyword>
<accession>A0ABX3GLY5</accession>
<dbReference type="Proteomes" id="UP000187158">
    <property type="component" value="Unassembled WGS sequence"/>
</dbReference>
<evidence type="ECO:0008006" key="4">
    <source>
        <dbReference type="Google" id="ProtNLM"/>
    </source>
</evidence>
<keyword evidence="1" id="KW-0472">Membrane</keyword>
<sequence>MIIFWRRKKFYRAQIYIKIVDELGIDKIKDFDSGFLKLEMLRCDIFLRPIKELRAMKVEIDTLTEDYKQSALFTSMITAMIAIFTLLIGILRDLPKVVNPDDTNIFGVTTIILILYSGFMLIGILSLIKHFAKKAFSLSQFQKVLDLVITQREFLDQQYNEAIIEYRKHQNEQKKIIISKL</sequence>